<dbReference type="AlphaFoldDB" id="A0A7W9EEW0"/>
<dbReference type="GO" id="GO:0003677">
    <property type="term" value="F:DNA binding"/>
    <property type="evidence" value="ECO:0007669"/>
    <property type="project" value="UniProtKB-KW"/>
</dbReference>
<organism evidence="1 2">
    <name type="scientific">Sphingobium boeckii</name>
    <dbReference type="NCBI Taxonomy" id="1082345"/>
    <lineage>
        <taxon>Bacteria</taxon>
        <taxon>Pseudomonadati</taxon>
        <taxon>Pseudomonadota</taxon>
        <taxon>Alphaproteobacteria</taxon>
        <taxon>Sphingomonadales</taxon>
        <taxon>Sphingomonadaceae</taxon>
        <taxon>Sphingobium</taxon>
    </lineage>
</organism>
<dbReference type="InterPro" id="IPR036390">
    <property type="entry name" value="WH_DNA-bd_sf"/>
</dbReference>
<comment type="caution">
    <text evidence="1">The sequence shown here is derived from an EMBL/GenBank/DDBJ whole genome shotgun (WGS) entry which is preliminary data.</text>
</comment>
<sequence length="121" mass="13641">MAASANLPDGEQDLVNAAKRIIKIREARRKYLPEGYFEEPAYNILLDLYVANAEKRIVYVNDACIASNTPTSTALRWISILVRDGFAIRFRDDKDARRTILEITPIGGRAIGDMLRESITI</sequence>
<name>A0A7W9EEW0_9SPHN</name>
<dbReference type="InterPro" id="IPR036388">
    <property type="entry name" value="WH-like_DNA-bd_sf"/>
</dbReference>
<dbReference type="EMBL" id="JACIJC010000004">
    <property type="protein sequence ID" value="MBB5686434.1"/>
    <property type="molecule type" value="Genomic_DNA"/>
</dbReference>
<dbReference type="SUPFAM" id="SSF46785">
    <property type="entry name" value="Winged helix' DNA-binding domain"/>
    <property type="match status" value="1"/>
</dbReference>
<proteinExistence type="predicted"/>
<dbReference type="RefSeq" id="WP_184018878.1">
    <property type="nucleotide sequence ID" value="NZ_JACIJC010000004.1"/>
</dbReference>
<evidence type="ECO:0000313" key="2">
    <source>
        <dbReference type="Proteomes" id="UP000549617"/>
    </source>
</evidence>
<keyword evidence="2" id="KW-1185">Reference proteome</keyword>
<dbReference type="Proteomes" id="UP000549617">
    <property type="component" value="Unassembled WGS sequence"/>
</dbReference>
<gene>
    <name evidence="1" type="ORF">FHS49_002458</name>
</gene>
<dbReference type="Gene3D" id="1.10.10.10">
    <property type="entry name" value="Winged helix-like DNA-binding domain superfamily/Winged helix DNA-binding domain"/>
    <property type="match status" value="1"/>
</dbReference>
<keyword evidence="1" id="KW-0238">DNA-binding</keyword>
<reference evidence="1 2" key="1">
    <citation type="submission" date="2020-08" db="EMBL/GenBank/DDBJ databases">
        <title>Genomic Encyclopedia of Type Strains, Phase IV (KMG-IV): sequencing the most valuable type-strain genomes for metagenomic binning, comparative biology and taxonomic classification.</title>
        <authorList>
            <person name="Goeker M."/>
        </authorList>
    </citation>
    <scope>NUCLEOTIDE SEQUENCE [LARGE SCALE GENOMIC DNA]</scope>
    <source>
        <strain evidence="1 2">DSM 25079</strain>
    </source>
</reference>
<protein>
    <submittedName>
        <fullName evidence="1">DNA-binding MarR family transcriptional regulator</fullName>
    </submittedName>
</protein>
<evidence type="ECO:0000313" key="1">
    <source>
        <dbReference type="EMBL" id="MBB5686434.1"/>
    </source>
</evidence>
<accession>A0A7W9EEW0</accession>